<dbReference type="EMBL" id="BAAANT010000057">
    <property type="protein sequence ID" value="GAA2157193.1"/>
    <property type="molecule type" value="Genomic_DNA"/>
</dbReference>
<dbReference type="Gene3D" id="3.20.180.10">
    <property type="entry name" value="PNP-oxidase-like"/>
    <property type="match status" value="1"/>
</dbReference>
<evidence type="ECO:0000259" key="1">
    <source>
        <dbReference type="Pfam" id="PF10615"/>
    </source>
</evidence>
<dbReference type="InterPro" id="IPR019595">
    <property type="entry name" value="DUF2470"/>
</dbReference>
<dbReference type="Pfam" id="PF10615">
    <property type="entry name" value="DUF2470"/>
    <property type="match status" value="1"/>
</dbReference>
<dbReference type="InterPro" id="IPR037119">
    <property type="entry name" value="Haem_oxidase_HugZ-like_sf"/>
</dbReference>
<protein>
    <recommendedName>
        <fullName evidence="1">DUF2470 domain-containing protein</fullName>
    </recommendedName>
</protein>
<dbReference type="RefSeq" id="WP_344469197.1">
    <property type="nucleotide sequence ID" value="NZ_BAAANT010000057.1"/>
</dbReference>
<gene>
    <name evidence="2" type="ORF">GCM10009760_59100</name>
</gene>
<proteinExistence type="predicted"/>
<evidence type="ECO:0000313" key="2">
    <source>
        <dbReference type="EMBL" id="GAA2157193.1"/>
    </source>
</evidence>
<sequence length="260" mass="27332">MRHVPPTPTAVRSAPSAAERARTLFGFASSVVLDIPGIDLVERPGIPPLVRCAVLPDGAFAVLVESSSPLHRIALVARADRVAAELEAVDVAPVAVPHRIRGRATAHGRLSPLPAPGPGVIEGLFPGRPADGHALLRFEPEHLAVEDLWGSECCVGPAAVAAAAPDPIAADEAALLQHLDAAHSDHLHRLAARARYAPGPLLVRPVALDRLGLRVRLIGAGRMLDARFDFHRPVTTPGQLPDALHRLFAHTGPLGSTPGR</sequence>
<name>A0ABN3AA18_9ACTN</name>
<organism evidence="2 3">
    <name type="scientific">Kitasatospora kazusensis</name>
    <dbReference type="NCBI Taxonomy" id="407974"/>
    <lineage>
        <taxon>Bacteria</taxon>
        <taxon>Bacillati</taxon>
        <taxon>Actinomycetota</taxon>
        <taxon>Actinomycetes</taxon>
        <taxon>Kitasatosporales</taxon>
        <taxon>Streptomycetaceae</taxon>
        <taxon>Kitasatospora</taxon>
    </lineage>
</organism>
<feature type="domain" description="DUF2470" evidence="1">
    <location>
        <begin position="173"/>
        <end position="245"/>
    </location>
</feature>
<comment type="caution">
    <text evidence="2">The sequence shown here is derived from an EMBL/GenBank/DDBJ whole genome shotgun (WGS) entry which is preliminary data.</text>
</comment>
<dbReference type="SUPFAM" id="SSF50475">
    <property type="entry name" value="FMN-binding split barrel"/>
    <property type="match status" value="1"/>
</dbReference>
<accession>A0ABN3AA18</accession>
<reference evidence="2 3" key="1">
    <citation type="journal article" date="2019" name="Int. J. Syst. Evol. Microbiol.">
        <title>The Global Catalogue of Microorganisms (GCM) 10K type strain sequencing project: providing services to taxonomists for standard genome sequencing and annotation.</title>
        <authorList>
            <consortium name="The Broad Institute Genomics Platform"/>
            <consortium name="The Broad Institute Genome Sequencing Center for Infectious Disease"/>
            <person name="Wu L."/>
            <person name="Ma J."/>
        </authorList>
    </citation>
    <scope>NUCLEOTIDE SEQUENCE [LARGE SCALE GENOMIC DNA]</scope>
    <source>
        <strain evidence="2 3">JCM 14560</strain>
    </source>
</reference>
<evidence type="ECO:0000313" key="3">
    <source>
        <dbReference type="Proteomes" id="UP001422759"/>
    </source>
</evidence>
<keyword evidence="3" id="KW-1185">Reference proteome</keyword>
<dbReference type="Proteomes" id="UP001422759">
    <property type="component" value="Unassembled WGS sequence"/>
</dbReference>